<evidence type="ECO:0000256" key="3">
    <source>
        <dbReference type="ARBA" id="ARBA00018111"/>
    </source>
</evidence>
<dbReference type="EMBL" id="QRGA01000003">
    <property type="protein sequence ID" value="RDV00140.1"/>
    <property type="molecule type" value="Genomic_DNA"/>
</dbReference>
<feature type="domain" description="RecX second three-helical" evidence="7">
    <location>
        <begin position="101"/>
        <end position="138"/>
    </location>
</feature>
<comment type="subcellular location">
    <subcellularLocation>
        <location evidence="1 5">Cytoplasm</location>
    </subcellularLocation>
</comment>
<dbReference type="Proteomes" id="UP000256838">
    <property type="component" value="Unassembled WGS sequence"/>
</dbReference>
<evidence type="ECO:0000259" key="8">
    <source>
        <dbReference type="Pfam" id="PF21981"/>
    </source>
</evidence>
<dbReference type="OrthoDB" id="5295441at2"/>
<feature type="domain" description="RecX third three-helical" evidence="8">
    <location>
        <begin position="147"/>
        <end position="190"/>
    </location>
</feature>
<comment type="caution">
    <text evidence="9">The sequence shown here is derived from an EMBL/GenBank/DDBJ whole genome shotgun (WGS) entry which is preliminary data.</text>
</comment>
<comment type="function">
    <text evidence="5">Modulates RecA activity.</text>
</comment>
<dbReference type="InterPro" id="IPR053925">
    <property type="entry name" value="RecX_HTH_3rd"/>
</dbReference>
<feature type="compositionally biased region" description="Pro residues" evidence="6">
    <location>
        <begin position="1"/>
        <end position="10"/>
    </location>
</feature>
<feature type="region of interest" description="Disordered" evidence="6">
    <location>
        <begin position="1"/>
        <end position="56"/>
    </location>
</feature>
<sequence>MPDAAAPPRPDLLERPDRPDDRFDPLDPSSDYPARDPSESSSEQAGRSRRPTRSLKMRAIDYLSRREYSRTEITRKLAPFVEEGDELDPLLDTLEREGWLSDERFAESMVNRRSARMGVTRIVSELRQHGLDSTLIDSVGSQLRETERARAQAVWRKKFGQLPQTPAERAKQARFLAMRGFSGATISQILKGDDDWSDE</sequence>
<dbReference type="AlphaFoldDB" id="A0A3D8K4I8"/>
<feature type="compositionally biased region" description="Basic and acidic residues" evidence="6">
    <location>
        <begin position="11"/>
        <end position="25"/>
    </location>
</feature>
<dbReference type="InterPro" id="IPR036388">
    <property type="entry name" value="WH-like_DNA-bd_sf"/>
</dbReference>
<reference evidence="9 10" key="1">
    <citation type="submission" date="2018-08" db="EMBL/GenBank/DDBJ databases">
        <title>Paraburkholderia sp. DHOM06 isolated from forest soil.</title>
        <authorList>
            <person name="Gao Z.-H."/>
            <person name="Qiu L.-H."/>
        </authorList>
    </citation>
    <scope>NUCLEOTIDE SEQUENCE [LARGE SCALE GENOMIC DNA]</scope>
    <source>
        <strain evidence="9 10">DHOM06</strain>
    </source>
</reference>
<accession>A0A3D8K4I8</accession>
<dbReference type="Pfam" id="PF21981">
    <property type="entry name" value="RecX_HTH3"/>
    <property type="match status" value="1"/>
</dbReference>
<protein>
    <recommendedName>
        <fullName evidence="3 5">Regulatory protein RecX</fullName>
    </recommendedName>
</protein>
<evidence type="ECO:0000256" key="5">
    <source>
        <dbReference type="HAMAP-Rule" id="MF_01114"/>
    </source>
</evidence>
<proteinExistence type="inferred from homology"/>
<dbReference type="PANTHER" id="PTHR33602:SF1">
    <property type="entry name" value="REGULATORY PROTEIN RECX FAMILY PROTEIN"/>
    <property type="match status" value="1"/>
</dbReference>
<evidence type="ECO:0000256" key="6">
    <source>
        <dbReference type="SAM" id="MobiDB-lite"/>
    </source>
</evidence>
<dbReference type="InterPro" id="IPR053924">
    <property type="entry name" value="RecX_HTH_2nd"/>
</dbReference>
<dbReference type="Pfam" id="PF02631">
    <property type="entry name" value="RecX_HTH2"/>
    <property type="match status" value="1"/>
</dbReference>
<evidence type="ECO:0000256" key="4">
    <source>
        <dbReference type="ARBA" id="ARBA00022490"/>
    </source>
</evidence>
<dbReference type="PANTHER" id="PTHR33602">
    <property type="entry name" value="REGULATORY PROTEIN RECX FAMILY PROTEIN"/>
    <property type="match status" value="1"/>
</dbReference>
<evidence type="ECO:0000259" key="7">
    <source>
        <dbReference type="Pfam" id="PF02631"/>
    </source>
</evidence>
<dbReference type="GO" id="GO:0005737">
    <property type="term" value="C:cytoplasm"/>
    <property type="evidence" value="ECO:0007669"/>
    <property type="project" value="UniProtKB-SubCell"/>
</dbReference>
<organism evidence="9 10">
    <name type="scientific">Trinickia dinghuensis</name>
    <dbReference type="NCBI Taxonomy" id="2291023"/>
    <lineage>
        <taxon>Bacteria</taxon>
        <taxon>Pseudomonadati</taxon>
        <taxon>Pseudomonadota</taxon>
        <taxon>Betaproteobacteria</taxon>
        <taxon>Burkholderiales</taxon>
        <taxon>Burkholderiaceae</taxon>
        <taxon>Trinickia</taxon>
    </lineage>
</organism>
<evidence type="ECO:0000313" key="10">
    <source>
        <dbReference type="Proteomes" id="UP000256838"/>
    </source>
</evidence>
<keyword evidence="4 5" id="KW-0963">Cytoplasm</keyword>
<evidence type="ECO:0000313" key="9">
    <source>
        <dbReference type="EMBL" id="RDV00140.1"/>
    </source>
</evidence>
<comment type="similarity">
    <text evidence="2 5">Belongs to the RecX family.</text>
</comment>
<dbReference type="InterPro" id="IPR003783">
    <property type="entry name" value="Regulatory_RecX"/>
</dbReference>
<evidence type="ECO:0000256" key="1">
    <source>
        <dbReference type="ARBA" id="ARBA00004496"/>
    </source>
</evidence>
<keyword evidence="10" id="KW-1185">Reference proteome</keyword>
<dbReference type="NCBIfam" id="NF001055">
    <property type="entry name" value="PRK00117.2-5"/>
    <property type="match status" value="1"/>
</dbReference>
<dbReference type="GO" id="GO:0006282">
    <property type="term" value="P:regulation of DNA repair"/>
    <property type="evidence" value="ECO:0007669"/>
    <property type="project" value="UniProtKB-UniRule"/>
</dbReference>
<evidence type="ECO:0000256" key="2">
    <source>
        <dbReference type="ARBA" id="ARBA00009695"/>
    </source>
</evidence>
<name>A0A3D8K4I8_9BURK</name>
<gene>
    <name evidence="5" type="primary">recX</name>
    <name evidence="9" type="ORF">DWV00_04760</name>
</gene>
<feature type="compositionally biased region" description="Basic residues" evidence="6">
    <location>
        <begin position="47"/>
        <end position="56"/>
    </location>
</feature>
<dbReference type="HAMAP" id="MF_01114">
    <property type="entry name" value="RecX"/>
    <property type="match status" value="1"/>
</dbReference>
<dbReference type="Gene3D" id="1.10.10.10">
    <property type="entry name" value="Winged helix-like DNA-binding domain superfamily/Winged helix DNA-binding domain"/>
    <property type="match status" value="3"/>
</dbReference>